<gene>
    <name evidence="5" type="ORF">GEV33_012932</name>
</gene>
<comment type="subcellular location">
    <subcellularLocation>
        <location evidence="1">Nucleus</location>
    </subcellularLocation>
</comment>
<feature type="compositionally biased region" description="Basic and acidic residues" evidence="3">
    <location>
        <begin position="501"/>
        <end position="513"/>
    </location>
</feature>
<protein>
    <recommendedName>
        <fullName evidence="4">HTH CENPB-type domain-containing protein</fullName>
    </recommendedName>
</protein>
<evidence type="ECO:0000256" key="1">
    <source>
        <dbReference type="ARBA" id="ARBA00004123"/>
    </source>
</evidence>
<evidence type="ECO:0000313" key="6">
    <source>
        <dbReference type="Proteomes" id="UP000719412"/>
    </source>
</evidence>
<feature type="region of interest" description="Disordered" evidence="3">
    <location>
        <begin position="590"/>
        <end position="619"/>
    </location>
</feature>
<keyword evidence="2" id="KW-0238">DNA-binding</keyword>
<feature type="compositionally biased region" description="Basic residues" evidence="3">
    <location>
        <begin position="462"/>
        <end position="473"/>
    </location>
</feature>
<feature type="compositionally biased region" description="Polar residues" evidence="3">
    <location>
        <begin position="537"/>
        <end position="549"/>
    </location>
</feature>
<name>A0A8J6L324_TENMO</name>
<dbReference type="EMBL" id="JABDTM020027868">
    <property type="protein sequence ID" value="KAH0809859.1"/>
    <property type="molecule type" value="Genomic_DNA"/>
</dbReference>
<feature type="compositionally biased region" description="Polar residues" evidence="3">
    <location>
        <begin position="678"/>
        <end position="697"/>
    </location>
</feature>
<reference evidence="5" key="2">
    <citation type="submission" date="2021-08" db="EMBL/GenBank/DDBJ databases">
        <authorList>
            <person name="Eriksson T."/>
        </authorList>
    </citation>
    <scope>NUCLEOTIDE SEQUENCE</scope>
    <source>
        <strain evidence="5">Stoneville</strain>
        <tissue evidence="5">Whole head</tissue>
    </source>
</reference>
<dbReference type="InterPro" id="IPR004875">
    <property type="entry name" value="DDE_SF_endonuclease_dom"/>
</dbReference>
<dbReference type="AlphaFoldDB" id="A0A8J6L324"/>
<evidence type="ECO:0000259" key="4">
    <source>
        <dbReference type="PROSITE" id="PS51253"/>
    </source>
</evidence>
<dbReference type="InterPro" id="IPR009057">
    <property type="entry name" value="Homeodomain-like_sf"/>
</dbReference>
<dbReference type="SUPFAM" id="SSF46689">
    <property type="entry name" value="Homeodomain-like"/>
    <property type="match status" value="1"/>
</dbReference>
<dbReference type="PANTHER" id="PTHR19303:SF71">
    <property type="entry name" value="ZINC FINGER PHD-TYPE DOMAIN-CONTAINING PROTEIN"/>
    <property type="match status" value="1"/>
</dbReference>
<accession>A0A8J6L324</accession>
<dbReference type="Gene3D" id="1.10.10.60">
    <property type="entry name" value="Homeodomain-like"/>
    <property type="match status" value="1"/>
</dbReference>
<sequence length="800" mass="90653">MVRKYVRKIGRQNWEEDVMTIALQEIKNGLPYKTAARMYNLPLSTLKRRAKGKNKIAIGASKILGRFVTTLPKNIEDSLRDYALQMEDRLFGLTKKDICEMAYQLADKNGISNRFSKKKQSAGSTWFVSFLRRYPELSFRTPEATSAARARGFNKEAVAKFFAALDTCTEKHNITDPSQIYNMDESGIQTVPSKLSKVVAHRGRKQVGALTSAERGQNVTVVLCMSAAGYFIPPAIIFPRKRRNELLFSGAPLGTLKLQNESGYMKTDLFLQYLKHFQKHVRSDLENKVLLILDGHGSHKSVEAIEYCREHGIVLLCLPPHCTYKMQPLDVAVFSPLMSAYNEEVRLWMKNNPGKIVTLYNVSYLFGKAYRFSATMNNALSGFEKTGIWPFNPNIFPDWAFQPAATTDRPMENTDNQVEMESPPEPDVSRSSIVHGETAAMDTKKDGNQENVESLEPGPSNLHRKIENRRRRKDSTSSDETEDEWQPSGRSSDEVSIISHDSSHEHDVGDTELSKCNNSAPYFTPFDISPPPIAPPQTRSVRPSQGATFLTSTPNYTLTKDKAALKKGVAKSQVKKVTKSLFDDDAEKNEWSRQVKNDKKATAASEVNEKKKKRKGKSDDDVPCLYCEEMFSASRPKEKCTVQREDRYGTRRLRLAPQRKARTRKVLQLSTHDDTDTQRTVTSGAQRGADSLTSGKNRNTEKHFTHCPARLGGTRTKEAVDDFLATVDFFKTCEGIRYVHSESRQIDLIYGLLRLEIRDRVPRKTIRDFTSLLDAAREVEAVMRERISEIRVGKKHVFFI</sequence>
<evidence type="ECO:0000256" key="2">
    <source>
        <dbReference type="ARBA" id="ARBA00023125"/>
    </source>
</evidence>
<dbReference type="InterPro" id="IPR036397">
    <property type="entry name" value="RNaseH_sf"/>
</dbReference>
<proteinExistence type="predicted"/>
<keyword evidence="6" id="KW-1185">Reference proteome</keyword>
<dbReference type="InterPro" id="IPR006600">
    <property type="entry name" value="HTH_CenpB_DNA-bd_dom"/>
</dbReference>
<dbReference type="GO" id="GO:0003677">
    <property type="term" value="F:DNA binding"/>
    <property type="evidence" value="ECO:0007669"/>
    <property type="project" value="UniProtKB-KW"/>
</dbReference>
<dbReference type="InterPro" id="IPR050863">
    <property type="entry name" value="CenT-Element_Derived"/>
</dbReference>
<evidence type="ECO:0000313" key="5">
    <source>
        <dbReference type="EMBL" id="KAH0809859.1"/>
    </source>
</evidence>
<dbReference type="Proteomes" id="UP000719412">
    <property type="component" value="Unassembled WGS sequence"/>
</dbReference>
<feature type="region of interest" description="Disordered" evidence="3">
    <location>
        <begin position="406"/>
        <end position="549"/>
    </location>
</feature>
<dbReference type="PANTHER" id="PTHR19303">
    <property type="entry name" value="TRANSPOSON"/>
    <property type="match status" value="1"/>
</dbReference>
<dbReference type="PROSITE" id="PS51253">
    <property type="entry name" value="HTH_CENPB"/>
    <property type="match status" value="1"/>
</dbReference>
<dbReference type="Gene3D" id="3.30.420.10">
    <property type="entry name" value="Ribonuclease H-like superfamily/Ribonuclease H"/>
    <property type="match status" value="1"/>
</dbReference>
<feature type="region of interest" description="Disordered" evidence="3">
    <location>
        <begin position="659"/>
        <end position="703"/>
    </location>
</feature>
<reference evidence="5" key="1">
    <citation type="journal article" date="2020" name="J Insects Food Feed">
        <title>The yellow mealworm (Tenebrio molitor) genome: a resource for the emerging insects as food and feed industry.</title>
        <authorList>
            <person name="Eriksson T."/>
            <person name="Andere A."/>
            <person name="Kelstrup H."/>
            <person name="Emery V."/>
            <person name="Picard C."/>
        </authorList>
    </citation>
    <scope>NUCLEOTIDE SEQUENCE</scope>
    <source>
        <strain evidence="5">Stoneville</strain>
        <tissue evidence="5">Whole head</tissue>
    </source>
</reference>
<dbReference type="Pfam" id="PF03184">
    <property type="entry name" value="DDE_1"/>
    <property type="match status" value="1"/>
</dbReference>
<evidence type="ECO:0000256" key="3">
    <source>
        <dbReference type="SAM" id="MobiDB-lite"/>
    </source>
</evidence>
<feature type="compositionally biased region" description="Basic and acidic residues" evidence="3">
    <location>
        <begin position="590"/>
        <end position="601"/>
    </location>
</feature>
<comment type="caution">
    <text evidence="5">The sequence shown here is derived from an EMBL/GenBank/DDBJ whole genome shotgun (WGS) entry which is preliminary data.</text>
</comment>
<dbReference type="GO" id="GO:0005634">
    <property type="term" value="C:nucleus"/>
    <property type="evidence" value="ECO:0007669"/>
    <property type="project" value="UniProtKB-SubCell"/>
</dbReference>
<feature type="domain" description="HTH CENPB-type" evidence="4">
    <location>
        <begin position="63"/>
        <end position="140"/>
    </location>
</feature>
<organism evidence="5 6">
    <name type="scientific">Tenebrio molitor</name>
    <name type="common">Yellow mealworm beetle</name>
    <dbReference type="NCBI Taxonomy" id="7067"/>
    <lineage>
        <taxon>Eukaryota</taxon>
        <taxon>Metazoa</taxon>
        <taxon>Ecdysozoa</taxon>
        <taxon>Arthropoda</taxon>
        <taxon>Hexapoda</taxon>
        <taxon>Insecta</taxon>
        <taxon>Pterygota</taxon>
        <taxon>Neoptera</taxon>
        <taxon>Endopterygota</taxon>
        <taxon>Coleoptera</taxon>
        <taxon>Polyphaga</taxon>
        <taxon>Cucujiformia</taxon>
        <taxon>Tenebrionidae</taxon>
        <taxon>Tenebrio</taxon>
    </lineage>
</organism>